<dbReference type="InterPro" id="IPR002347">
    <property type="entry name" value="SDR_fam"/>
</dbReference>
<organism evidence="4 5">
    <name type="scientific">Penicillium antarcticum</name>
    <dbReference type="NCBI Taxonomy" id="416450"/>
    <lineage>
        <taxon>Eukaryota</taxon>
        <taxon>Fungi</taxon>
        <taxon>Dikarya</taxon>
        <taxon>Ascomycota</taxon>
        <taxon>Pezizomycotina</taxon>
        <taxon>Eurotiomycetes</taxon>
        <taxon>Eurotiomycetidae</taxon>
        <taxon>Eurotiales</taxon>
        <taxon>Aspergillaceae</taxon>
        <taxon>Penicillium</taxon>
    </lineage>
</organism>
<dbReference type="Pfam" id="PF13561">
    <property type="entry name" value="adh_short_C2"/>
    <property type="match status" value="1"/>
</dbReference>
<dbReference type="PANTHER" id="PTHR43639:SF1">
    <property type="entry name" value="SHORT-CHAIN DEHYDROGENASE_REDUCTASE FAMILY PROTEIN"/>
    <property type="match status" value="1"/>
</dbReference>
<dbReference type="FunFam" id="3.40.50.720:FF:000084">
    <property type="entry name" value="Short-chain dehydrogenase reductase"/>
    <property type="match status" value="1"/>
</dbReference>
<dbReference type="InterPro" id="IPR020904">
    <property type="entry name" value="Sc_DH/Rdtase_CS"/>
</dbReference>
<dbReference type="Gene3D" id="3.40.50.720">
    <property type="entry name" value="NAD(P)-binding Rossmann-like Domain"/>
    <property type="match status" value="1"/>
</dbReference>
<evidence type="ECO:0000256" key="2">
    <source>
        <dbReference type="ARBA" id="ARBA00022857"/>
    </source>
</evidence>
<dbReference type="PROSITE" id="PS00061">
    <property type="entry name" value="ADH_SHORT"/>
    <property type="match status" value="1"/>
</dbReference>
<dbReference type="EMBL" id="MDYN01000024">
    <property type="protein sequence ID" value="OQD82002.1"/>
    <property type="molecule type" value="Genomic_DNA"/>
</dbReference>
<keyword evidence="3" id="KW-0560">Oxidoreductase</keyword>
<dbReference type="OrthoDB" id="47007at2759"/>
<gene>
    <name evidence="4" type="ORF">PENANT_c024G03691</name>
</gene>
<evidence type="ECO:0008006" key="6">
    <source>
        <dbReference type="Google" id="ProtNLM"/>
    </source>
</evidence>
<dbReference type="SUPFAM" id="SSF51735">
    <property type="entry name" value="NAD(P)-binding Rossmann-fold domains"/>
    <property type="match status" value="1"/>
</dbReference>
<comment type="caution">
    <text evidence="4">The sequence shown here is derived from an EMBL/GenBank/DDBJ whole genome shotgun (WGS) entry which is preliminary data.</text>
</comment>
<dbReference type="GO" id="GO:0016491">
    <property type="term" value="F:oxidoreductase activity"/>
    <property type="evidence" value="ECO:0007669"/>
    <property type="project" value="UniProtKB-KW"/>
</dbReference>
<dbReference type="Proteomes" id="UP000191672">
    <property type="component" value="Unassembled WGS sequence"/>
</dbReference>
<protein>
    <recommendedName>
        <fullName evidence="6">Versicolorin reductase</fullName>
    </recommendedName>
</protein>
<accession>A0A1V6PZ61</accession>
<dbReference type="PANTHER" id="PTHR43639">
    <property type="entry name" value="OXIDOREDUCTASE, SHORT-CHAIN DEHYDROGENASE/REDUCTASE FAMILY (AFU_ORTHOLOGUE AFUA_5G02870)"/>
    <property type="match status" value="1"/>
</dbReference>
<proteinExistence type="inferred from homology"/>
<dbReference type="AlphaFoldDB" id="A0A1V6PZ61"/>
<dbReference type="PRINTS" id="PR00080">
    <property type="entry name" value="SDRFAMILY"/>
</dbReference>
<evidence type="ECO:0000256" key="1">
    <source>
        <dbReference type="ARBA" id="ARBA00006484"/>
    </source>
</evidence>
<keyword evidence="5" id="KW-1185">Reference proteome</keyword>
<evidence type="ECO:0000313" key="4">
    <source>
        <dbReference type="EMBL" id="OQD82002.1"/>
    </source>
</evidence>
<dbReference type="PRINTS" id="PR00081">
    <property type="entry name" value="GDHRDH"/>
</dbReference>
<dbReference type="InterPro" id="IPR036291">
    <property type="entry name" value="NAD(P)-bd_dom_sf"/>
</dbReference>
<evidence type="ECO:0000256" key="3">
    <source>
        <dbReference type="ARBA" id="ARBA00023002"/>
    </source>
</evidence>
<keyword evidence="2" id="KW-0521">NADP</keyword>
<dbReference type="STRING" id="416450.A0A1V6PZ61"/>
<evidence type="ECO:0000313" key="5">
    <source>
        <dbReference type="Proteomes" id="UP000191672"/>
    </source>
</evidence>
<sequence>MVSSAFQDLTGKVALVTGSSRGIGAATALRLAQRGASVAVNYFTSAQAAEDVAEHIRSCGVKAILVKADVSQEADIKLLFQTVVDELGRIDVVFSNSGIEHFGALPAVAGEEIDHVFAVNVKAQFFVAQQSHKHMADHGRLILMSSVSAQKGFPGHAIYAASKAAIQGMVRCLAFDFGSRNITVNAIAPGGVKTDMYKEAAAKYFPGGEDMTEAEIDDSVSKWSPLGRPGIPEDISGVVALLASADSQWLTGQTFQVSGGAYMV</sequence>
<comment type="similarity">
    <text evidence="1">Belongs to the short-chain dehydrogenases/reductases (SDR) family.</text>
</comment>
<name>A0A1V6PZ61_9EURO</name>
<reference evidence="5" key="1">
    <citation type="journal article" date="2017" name="Nat. Microbiol.">
        <title>Global analysis of biosynthetic gene clusters reveals vast potential of secondary metabolite production in Penicillium species.</title>
        <authorList>
            <person name="Nielsen J.C."/>
            <person name="Grijseels S."/>
            <person name="Prigent S."/>
            <person name="Ji B."/>
            <person name="Dainat J."/>
            <person name="Nielsen K.F."/>
            <person name="Frisvad J.C."/>
            <person name="Workman M."/>
            <person name="Nielsen J."/>
        </authorList>
    </citation>
    <scope>NUCLEOTIDE SEQUENCE [LARGE SCALE GENOMIC DNA]</scope>
    <source>
        <strain evidence="5">IBT 31811</strain>
    </source>
</reference>